<keyword evidence="2" id="KW-1185">Reference proteome</keyword>
<name>A0A8H7T466_9HELO</name>
<sequence>MAPLFRQQGDPGHEILRAMLYNSFALMQSLVNEHKNRDRESSPVSCTGTDAEVAPASRLRDTGYDFQRKMAR</sequence>
<dbReference type="AlphaFoldDB" id="A0A8H7T466"/>
<evidence type="ECO:0000313" key="2">
    <source>
        <dbReference type="Proteomes" id="UP000664132"/>
    </source>
</evidence>
<organism evidence="1 2">
    <name type="scientific">Cadophora malorum</name>
    <dbReference type="NCBI Taxonomy" id="108018"/>
    <lineage>
        <taxon>Eukaryota</taxon>
        <taxon>Fungi</taxon>
        <taxon>Dikarya</taxon>
        <taxon>Ascomycota</taxon>
        <taxon>Pezizomycotina</taxon>
        <taxon>Leotiomycetes</taxon>
        <taxon>Helotiales</taxon>
        <taxon>Ploettnerulaceae</taxon>
        <taxon>Cadophora</taxon>
    </lineage>
</organism>
<proteinExistence type="predicted"/>
<comment type="caution">
    <text evidence="1">The sequence shown here is derived from an EMBL/GenBank/DDBJ whole genome shotgun (WGS) entry which is preliminary data.</text>
</comment>
<dbReference type="EMBL" id="JAFJYH010000413">
    <property type="protein sequence ID" value="KAG4412058.1"/>
    <property type="molecule type" value="Genomic_DNA"/>
</dbReference>
<gene>
    <name evidence="1" type="ORF">IFR04_014798</name>
</gene>
<accession>A0A8H7T466</accession>
<protein>
    <submittedName>
        <fullName evidence="1">Uncharacterized protein</fullName>
    </submittedName>
</protein>
<reference evidence="1" key="1">
    <citation type="submission" date="2021-02" db="EMBL/GenBank/DDBJ databases">
        <title>Genome sequence Cadophora malorum strain M34.</title>
        <authorList>
            <person name="Stefanovic E."/>
            <person name="Vu D."/>
            <person name="Scully C."/>
            <person name="Dijksterhuis J."/>
            <person name="Roader J."/>
            <person name="Houbraken J."/>
        </authorList>
    </citation>
    <scope>NUCLEOTIDE SEQUENCE</scope>
    <source>
        <strain evidence="1">M34</strain>
    </source>
</reference>
<dbReference type="Proteomes" id="UP000664132">
    <property type="component" value="Unassembled WGS sequence"/>
</dbReference>
<evidence type="ECO:0000313" key="1">
    <source>
        <dbReference type="EMBL" id="KAG4412058.1"/>
    </source>
</evidence>